<dbReference type="InterPro" id="IPR000120">
    <property type="entry name" value="Amidase"/>
</dbReference>
<protein>
    <submittedName>
        <fullName evidence="2">Amidase</fullName>
    </submittedName>
</protein>
<reference evidence="2 3" key="1">
    <citation type="submission" date="2020-07" db="EMBL/GenBank/DDBJ databases">
        <title>Halomonas sp. QX-2 draft genome sequence.</title>
        <authorList>
            <person name="Qiu X."/>
        </authorList>
    </citation>
    <scope>NUCLEOTIDE SEQUENCE [LARGE SCALE GENOMIC DNA]</scope>
    <source>
        <strain evidence="2 3">QX-2</strain>
    </source>
</reference>
<organism evidence="2 3">
    <name type="scientific">Vreelandella sedimenti</name>
    <dbReference type="NCBI Taxonomy" id="2729618"/>
    <lineage>
        <taxon>Bacteria</taxon>
        <taxon>Pseudomonadati</taxon>
        <taxon>Pseudomonadota</taxon>
        <taxon>Gammaproteobacteria</taxon>
        <taxon>Oceanospirillales</taxon>
        <taxon>Halomonadaceae</taxon>
        <taxon>Vreelandella</taxon>
    </lineage>
</organism>
<evidence type="ECO:0000313" key="2">
    <source>
        <dbReference type="EMBL" id="NYT71905.1"/>
    </source>
</evidence>
<comment type="caution">
    <text evidence="2">The sequence shown here is derived from an EMBL/GenBank/DDBJ whole genome shotgun (WGS) entry which is preliminary data.</text>
</comment>
<keyword evidence="3" id="KW-1185">Reference proteome</keyword>
<evidence type="ECO:0000259" key="1">
    <source>
        <dbReference type="Pfam" id="PF01425"/>
    </source>
</evidence>
<feature type="domain" description="Amidase" evidence="1">
    <location>
        <begin position="31"/>
        <end position="468"/>
    </location>
</feature>
<evidence type="ECO:0000313" key="3">
    <source>
        <dbReference type="Proteomes" id="UP000520876"/>
    </source>
</evidence>
<dbReference type="InterPro" id="IPR020556">
    <property type="entry name" value="Amidase_CS"/>
</dbReference>
<dbReference type="Gene3D" id="3.90.1300.10">
    <property type="entry name" value="Amidase signature (AS) domain"/>
    <property type="match status" value="1"/>
</dbReference>
<dbReference type="Pfam" id="PF01425">
    <property type="entry name" value="Amidase"/>
    <property type="match status" value="1"/>
</dbReference>
<gene>
    <name evidence="2" type="ORF">HZU72_05615</name>
</gene>
<dbReference type="PANTHER" id="PTHR11895:SF151">
    <property type="entry name" value="GLUTAMYL-TRNA(GLN) AMIDOTRANSFERASE SUBUNIT A"/>
    <property type="match status" value="1"/>
</dbReference>
<accession>A0A7Z0N5A7</accession>
<dbReference type="GO" id="GO:0003824">
    <property type="term" value="F:catalytic activity"/>
    <property type="evidence" value="ECO:0007669"/>
    <property type="project" value="InterPro"/>
</dbReference>
<dbReference type="RefSeq" id="WP_180090920.1">
    <property type="nucleotide sequence ID" value="NZ_CAXAZJ010000006.1"/>
</dbReference>
<dbReference type="AlphaFoldDB" id="A0A7Z0N5A7"/>
<dbReference type="Proteomes" id="UP000520876">
    <property type="component" value="Unassembled WGS sequence"/>
</dbReference>
<dbReference type="PROSITE" id="PS00571">
    <property type="entry name" value="AMIDASES"/>
    <property type="match status" value="1"/>
</dbReference>
<name>A0A7Z0N5A7_9GAMM</name>
<proteinExistence type="predicted"/>
<dbReference type="InterPro" id="IPR036928">
    <property type="entry name" value="AS_sf"/>
</dbReference>
<dbReference type="EMBL" id="JACCGK010000004">
    <property type="protein sequence ID" value="NYT71905.1"/>
    <property type="molecule type" value="Genomic_DNA"/>
</dbReference>
<dbReference type="InterPro" id="IPR023631">
    <property type="entry name" value="Amidase_dom"/>
</dbReference>
<sequence length="488" mass="52593">MMNKNSSYWLSQGAWQQVAAVKNGHFSARALVEASLVAAEKNCALNAIISLDPNGARDTADRLDRGSDKSVALPLAGLPIVVKDNIASARLPTTGATRALQRFQANRNAPSLQRLLDAGAILIGKANLHELASGATCVGTSSFPGSVRNPHALHCFAGGSSGGTAAAIASGIVSAGLGTDTGGSLRIPAALTGIVGFRPTHHRLSKQCRYDSRGLLPISPHHDTVGPMARSVSDIRLLDHVLSGRPMAKGRATLRGKRFGISSWAWEPMSEEVRIPMYRALERLAQAGVELVDIDLKELDVLNEKVSPIINLYEPLASIPDFLRDYGRELWMRELTLDVVVEQMAGQEGRDMFERTLAGATAQQYTEAISRHSPALTQYFVRKFRDHRLDAICLPTTLFSAREIDRPADECLKIGERIVSRFEGYIRNTTPISSAGLPSVSIPGGNTDVGLPVGLELAANLEEDEELLVLAESVAQYLREVVDTPLPG</sequence>
<dbReference type="SUPFAM" id="SSF75304">
    <property type="entry name" value="Amidase signature (AS) enzymes"/>
    <property type="match status" value="1"/>
</dbReference>
<dbReference type="PANTHER" id="PTHR11895">
    <property type="entry name" value="TRANSAMIDASE"/>
    <property type="match status" value="1"/>
</dbReference>